<gene>
    <name evidence="1" type="ORF">ACFSYH_02010</name>
</gene>
<reference evidence="2" key="1">
    <citation type="journal article" date="2019" name="Int. J. Syst. Evol. Microbiol.">
        <title>The Global Catalogue of Microorganisms (GCM) 10K type strain sequencing project: providing services to taxonomists for standard genome sequencing and annotation.</title>
        <authorList>
            <consortium name="The Broad Institute Genomics Platform"/>
            <consortium name="The Broad Institute Genome Sequencing Center for Infectious Disease"/>
            <person name="Wu L."/>
            <person name="Ma J."/>
        </authorList>
    </citation>
    <scope>NUCLEOTIDE SEQUENCE [LARGE SCALE GENOMIC DNA]</scope>
    <source>
        <strain evidence="2">KCTC 33576</strain>
    </source>
</reference>
<proteinExistence type="predicted"/>
<evidence type="ECO:0000313" key="1">
    <source>
        <dbReference type="EMBL" id="MFD2839346.1"/>
    </source>
</evidence>
<accession>A0ABW5XA78</accession>
<protein>
    <submittedName>
        <fullName evidence="1">Uncharacterized protein</fullName>
    </submittedName>
</protein>
<dbReference type="EMBL" id="JBHUOP010000001">
    <property type="protein sequence ID" value="MFD2839346.1"/>
    <property type="molecule type" value="Genomic_DNA"/>
</dbReference>
<name>A0ABW5XA78_9MICO</name>
<organism evidence="1 2">
    <name type="scientific">Populibacterium corticicola</name>
    <dbReference type="NCBI Taxonomy" id="1812826"/>
    <lineage>
        <taxon>Bacteria</taxon>
        <taxon>Bacillati</taxon>
        <taxon>Actinomycetota</taxon>
        <taxon>Actinomycetes</taxon>
        <taxon>Micrococcales</taxon>
        <taxon>Jonesiaceae</taxon>
        <taxon>Populibacterium</taxon>
    </lineage>
</organism>
<comment type="caution">
    <text evidence="1">The sequence shown here is derived from an EMBL/GenBank/DDBJ whole genome shotgun (WGS) entry which is preliminary data.</text>
</comment>
<dbReference type="Proteomes" id="UP001597391">
    <property type="component" value="Unassembled WGS sequence"/>
</dbReference>
<sequence>MSAEKFNRLKDRLIAATGSPGLTSYHDNAVHMTLGEWERLITRIEELEATIQRVQHLHKPAPPYLLNVPAVCAECSDDEHEVPYPCPPIQALGYPS</sequence>
<dbReference type="RefSeq" id="WP_377464801.1">
    <property type="nucleotide sequence ID" value="NZ_JBHUOP010000001.1"/>
</dbReference>
<evidence type="ECO:0000313" key="2">
    <source>
        <dbReference type="Proteomes" id="UP001597391"/>
    </source>
</evidence>
<keyword evidence="2" id="KW-1185">Reference proteome</keyword>